<dbReference type="InterPro" id="IPR001611">
    <property type="entry name" value="Leu-rich_rpt"/>
</dbReference>
<reference evidence="3" key="1">
    <citation type="journal article" date="2023" name="G3 (Bethesda)">
        <title>Whole genome assemblies of Zophobas morio and Tenebrio molitor.</title>
        <authorList>
            <person name="Kaur S."/>
            <person name="Stinson S.A."/>
            <person name="diCenzo G.C."/>
        </authorList>
    </citation>
    <scope>NUCLEOTIDE SEQUENCE</scope>
    <source>
        <strain evidence="3">QUZm001</strain>
    </source>
</reference>
<dbReference type="AlphaFoldDB" id="A0AA38MI04"/>
<dbReference type="InterPro" id="IPR050333">
    <property type="entry name" value="SLRP"/>
</dbReference>
<evidence type="ECO:0000313" key="4">
    <source>
        <dbReference type="Proteomes" id="UP001168821"/>
    </source>
</evidence>
<gene>
    <name evidence="3" type="ORF">Zmor_015933</name>
</gene>
<dbReference type="SUPFAM" id="SSF52058">
    <property type="entry name" value="L domain-like"/>
    <property type="match status" value="1"/>
</dbReference>
<dbReference type="EMBL" id="JALNTZ010000004">
    <property type="protein sequence ID" value="KAJ3656888.1"/>
    <property type="molecule type" value="Genomic_DNA"/>
</dbReference>
<dbReference type="Proteomes" id="UP001168821">
    <property type="component" value="Unassembled WGS sequence"/>
</dbReference>
<organism evidence="3 4">
    <name type="scientific">Zophobas morio</name>
    <dbReference type="NCBI Taxonomy" id="2755281"/>
    <lineage>
        <taxon>Eukaryota</taxon>
        <taxon>Metazoa</taxon>
        <taxon>Ecdysozoa</taxon>
        <taxon>Arthropoda</taxon>
        <taxon>Hexapoda</taxon>
        <taxon>Insecta</taxon>
        <taxon>Pterygota</taxon>
        <taxon>Neoptera</taxon>
        <taxon>Endopterygota</taxon>
        <taxon>Coleoptera</taxon>
        <taxon>Polyphaga</taxon>
        <taxon>Cucujiformia</taxon>
        <taxon>Tenebrionidae</taxon>
        <taxon>Zophobas</taxon>
    </lineage>
</organism>
<keyword evidence="2" id="KW-0677">Repeat</keyword>
<name>A0AA38MI04_9CUCU</name>
<dbReference type="Gene3D" id="3.80.10.10">
    <property type="entry name" value="Ribonuclease Inhibitor"/>
    <property type="match status" value="1"/>
</dbReference>
<evidence type="ECO:0000256" key="1">
    <source>
        <dbReference type="ARBA" id="ARBA00022614"/>
    </source>
</evidence>
<dbReference type="PANTHER" id="PTHR45712:SF22">
    <property type="entry name" value="INSULIN-LIKE GROWTH FACTOR-BINDING PROTEIN COMPLEX ACID LABILE SUBUNIT"/>
    <property type="match status" value="1"/>
</dbReference>
<sequence>MSKISVLHFDHNNLTQWDNNWLGGTSKPDYVMAGFNQFSEIPDEAFKNYPKLYSIDLQGNKIRKISAKAFHKLEHVVNFSLRDNEIDSWLVLVSGTIDLSGNKLKCIEGDLDDIFKNNDFVQFEDNPWDTESTEKIKDFTTRKQKAPKTRSYVPN</sequence>
<keyword evidence="4" id="KW-1185">Reference proteome</keyword>
<dbReference type="PANTHER" id="PTHR45712">
    <property type="entry name" value="AGAP008170-PA"/>
    <property type="match status" value="1"/>
</dbReference>
<accession>A0AA38MI04</accession>
<proteinExistence type="predicted"/>
<protein>
    <submittedName>
        <fullName evidence="3">Uncharacterized protein</fullName>
    </submittedName>
</protein>
<dbReference type="PROSITE" id="PS51450">
    <property type="entry name" value="LRR"/>
    <property type="match status" value="1"/>
</dbReference>
<comment type="caution">
    <text evidence="3">The sequence shown here is derived from an EMBL/GenBank/DDBJ whole genome shotgun (WGS) entry which is preliminary data.</text>
</comment>
<evidence type="ECO:0000313" key="3">
    <source>
        <dbReference type="EMBL" id="KAJ3656888.1"/>
    </source>
</evidence>
<dbReference type="InterPro" id="IPR032675">
    <property type="entry name" value="LRR_dom_sf"/>
</dbReference>
<evidence type="ECO:0000256" key="2">
    <source>
        <dbReference type="ARBA" id="ARBA00022737"/>
    </source>
</evidence>
<dbReference type="Pfam" id="PF13855">
    <property type="entry name" value="LRR_8"/>
    <property type="match status" value="1"/>
</dbReference>
<keyword evidence="1" id="KW-0433">Leucine-rich repeat</keyword>